<protein>
    <submittedName>
        <fullName evidence="1">Uncharacterized membrane protein</fullName>
    </submittedName>
</protein>
<gene>
    <name evidence="1" type="ORF">Ga0074812_1516</name>
</gene>
<evidence type="ECO:0000313" key="2">
    <source>
        <dbReference type="Proteomes" id="UP000198802"/>
    </source>
</evidence>
<dbReference type="PANTHER" id="PTHR36974:SF1">
    <property type="entry name" value="DOXX FAMILY MEMBRANE PROTEIN"/>
    <property type="match status" value="1"/>
</dbReference>
<dbReference type="Proteomes" id="UP000198802">
    <property type="component" value="Unassembled WGS sequence"/>
</dbReference>
<dbReference type="PANTHER" id="PTHR36974">
    <property type="entry name" value="MEMBRANE PROTEIN-RELATED"/>
    <property type="match status" value="1"/>
</dbReference>
<name>A0A0S4QZ81_9ACTN</name>
<organism evidence="1 2">
    <name type="scientific">Parafrankia irregularis</name>
    <dbReference type="NCBI Taxonomy" id="795642"/>
    <lineage>
        <taxon>Bacteria</taxon>
        <taxon>Bacillati</taxon>
        <taxon>Actinomycetota</taxon>
        <taxon>Actinomycetes</taxon>
        <taxon>Frankiales</taxon>
        <taxon>Frankiaceae</taxon>
        <taxon>Parafrankia</taxon>
    </lineage>
</organism>
<evidence type="ECO:0000313" key="1">
    <source>
        <dbReference type="EMBL" id="CUU60945.1"/>
    </source>
</evidence>
<reference evidence="2" key="1">
    <citation type="submission" date="2015-11" db="EMBL/GenBank/DDBJ databases">
        <authorList>
            <person name="Varghese N."/>
        </authorList>
    </citation>
    <scope>NUCLEOTIDE SEQUENCE [LARGE SCALE GENOMIC DNA]</scope>
    <source>
        <strain evidence="2">DSM 45899</strain>
    </source>
</reference>
<dbReference type="AlphaFoldDB" id="A0A0S4QZ81"/>
<proteinExistence type="predicted"/>
<keyword evidence="2" id="KW-1185">Reference proteome</keyword>
<sequence>MGPVKLTKLARMSPGRVTAAFLISGTVHLVRPAVFEQVVPRWLPRRREIVYVSGVAELVCAGGLLAGAPWARKASAALLLGVWPGNLQMALDATAQARGDDRRPRDLAFATVAWARMPLQIPMIRAVLSNGRTRSGHAEG</sequence>
<dbReference type="RefSeq" id="WP_165615953.1">
    <property type="nucleotide sequence ID" value="NZ_FAOZ01000051.1"/>
</dbReference>
<accession>A0A0S4QZ81</accession>
<dbReference type="EMBL" id="FAOZ01000051">
    <property type="protein sequence ID" value="CUU60945.1"/>
    <property type="molecule type" value="Genomic_DNA"/>
</dbReference>